<reference evidence="4 5" key="1">
    <citation type="journal article" date="2013" name="Genome Announc.">
        <title>Genome Sequence of the Extreme Obligate Alkaliphile Bacillus marmarensis Strain DSM 21297.</title>
        <authorList>
            <person name="Wernick D.G."/>
            <person name="Choi K.Y."/>
            <person name="Tat C.A."/>
            <person name="Lafontaine Rivera J.G."/>
            <person name="Liao J.C."/>
        </authorList>
    </citation>
    <scope>NUCLEOTIDE SEQUENCE [LARGE SCALE GENOMIC DNA]</scope>
    <source>
        <strain evidence="4 5">DSM 21297</strain>
    </source>
</reference>
<evidence type="ECO:0000256" key="1">
    <source>
        <dbReference type="ARBA" id="ARBA00023125"/>
    </source>
</evidence>
<dbReference type="InterPro" id="IPR010998">
    <property type="entry name" value="Integrase_recombinase_N"/>
</dbReference>
<keyword evidence="5" id="KW-1185">Reference proteome</keyword>
<dbReference type="EMBL" id="ATAE01000041">
    <property type="protein sequence ID" value="ERN52078.1"/>
    <property type="molecule type" value="Genomic_DNA"/>
</dbReference>
<comment type="caution">
    <text evidence="4">The sequence shown here is derived from an EMBL/GenBank/DDBJ whole genome shotgun (WGS) entry which is preliminary data.</text>
</comment>
<evidence type="ECO:0000256" key="2">
    <source>
        <dbReference type="PROSITE-ProRule" id="PRU01248"/>
    </source>
</evidence>
<feature type="domain" description="Core-binding (CB)" evidence="3">
    <location>
        <begin position="1"/>
        <end position="59"/>
    </location>
</feature>
<dbReference type="Gene3D" id="1.10.150.130">
    <property type="match status" value="1"/>
</dbReference>
<evidence type="ECO:0000259" key="3">
    <source>
        <dbReference type="PROSITE" id="PS51900"/>
    </source>
</evidence>
<gene>
    <name evidence="4" type="ORF">A33I_18470</name>
</gene>
<dbReference type="AlphaFoldDB" id="U6SKF1"/>
<dbReference type="GO" id="GO:0003677">
    <property type="term" value="F:DNA binding"/>
    <property type="evidence" value="ECO:0007669"/>
    <property type="project" value="UniProtKB-UniRule"/>
</dbReference>
<keyword evidence="1 2" id="KW-0238">DNA-binding</keyword>
<sequence length="59" mass="7277">MKEQVERFRRWLIEDGKSMKTVETYTGNVRHYLTFRETKAEKEESLLTRYLAVQYIQYL</sequence>
<dbReference type="InterPro" id="IPR044068">
    <property type="entry name" value="CB"/>
</dbReference>
<evidence type="ECO:0000313" key="5">
    <source>
        <dbReference type="Proteomes" id="UP000017170"/>
    </source>
</evidence>
<dbReference type="Proteomes" id="UP000017170">
    <property type="component" value="Unassembled WGS sequence"/>
</dbReference>
<dbReference type="PATRIC" id="fig|1188261.3.peg.3186"/>
<name>U6SKF1_9BACI</name>
<dbReference type="RefSeq" id="WP_022629251.1">
    <property type="nucleotide sequence ID" value="NZ_ATAE01000041.1"/>
</dbReference>
<accession>U6SKF1</accession>
<evidence type="ECO:0000313" key="4">
    <source>
        <dbReference type="EMBL" id="ERN52078.1"/>
    </source>
</evidence>
<proteinExistence type="predicted"/>
<protein>
    <recommendedName>
        <fullName evidence="3">Core-binding (CB) domain-containing protein</fullName>
    </recommendedName>
</protein>
<organism evidence="4 5">
    <name type="scientific">Alkalihalophilus marmarensis DSM 21297</name>
    <dbReference type="NCBI Taxonomy" id="1188261"/>
    <lineage>
        <taxon>Bacteria</taxon>
        <taxon>Bacillati</taxon>
        <taxon>Bacillota</taxon>
        <taxon>Bacilli</taxon>
        <taxon>Bacillales</taxon>
        <taxon>Bacillaceae</taxon>
        <taxon>Alkalihalophilus</taxon>
    </lineage>
</organism>
<dbReference type="PROSITE" id="PS51900">
    <property type="entry name" value="CB"/>
    <property type="match status" value="1"/>
</dbReference>